<sequence>MKWLTQEILDPGKYQLLLENSLRSIFFNVLIGGLLSLDFFLQSVPVTPILIWLTCVVVLSLIRWRYSKHAIKNEFYLGDNRSSVLIFLVLTCMMGCVWGGGYVFFLQYINLVNETIFILILGGMCAGGSASLAAFLPAYYAYLLPIFLPVIFYNYAIFDLERAILATMFSLFVILVATAARINHKLIDRVFQLNCQKDSLIKELSFSNKKLEASNEEIRILSITDSLTGLYNRRYFDNCLQREIQRAKRNKYPLSLILIDIDNFKYINDTFGHPYGDEYLLLVASV</sequence>
<evidence type="ECO:0000313" key="5">
    <source>
        <dbReference type="EMBL" id="CEG60209.1"/>
    </source>
</evidence>
<feature type="domain" description="GGDEF" evidence="4">
    <location>
        <begin position="252"/>
        <end position="286"/>
    </location>
</feature>
<evidence type="ECO:0000256" key="1">
    <source>
        <dbReference type="ARBA" id="ARBA00012528"/>
    </source>
</evidence>
<evidence type="ECO:0000313" key="7">
    <source>
        <dbReference type="Proteomes" id="UP000032414"/>
    </source>
</evidence>
<accession>A0A098GCJ4</accession>
<dbReference type="PROSITE" id="PS50887">
    <property type="entry name" value="GGDEF"/>
    <property type="match status" value="1"/>
</dbReference>
<feature type="transmembrane region" description="Helical" evidence="3">
    <location>
        <begin position="163"/>
        <end position="182"/>
    </location>
</feature>
<dbReference type="CDD" id="cd01949">
    <property type="entry name" value="GGDEF"/>
    <property type="match status" value="1"/>
</dbReference>
<dbReference type="Gene3D" id="3.30.70.270">
    <property type="match status" value="1"/>
</dbReference>
<dbReference type="SUPFAM" id="SSF55073">
    <property type="entry name" value="Nucleotide cyclase"/>
    <property type="match status" value="1"/>
</dbReference>
<dbReference type="PANTHER" id="PTHR45138">
    <property type="entry name" value="REGULATORY COMPONENTS OF SENSORY TRANSDUCTION SYSTEM"/>
    <property type="match status" value="1"/>
</dbReference>
<evidence type="ECO:0000313" key="8">
    <source>
        <dbReference type="Proteomes" id="UP000182998"/>
    </source>
</evidence>
<dbReference type="EC" id="2.7.7.65" evidence="1"/>
<dbReference type="STRING" id="451.B6N58_10990"/>
<comment type="catalytic activity">
    <reaction evidence="2">
        <text>2 GTP = 3',3'-c-di-GMP + 2 diphosphate</text>
        <dbReference type="Rhea" id="RHEA:24898"/>
        <dbReference type="ChEBI" id="CHEBI:33019"/>
        <dbReference type="ChEBI" id="CHEBI:37565"/>
        <dbReference type="ChEBI" id="CHEBI:58805"/>
        <dbReference type="EC" id="2.7.7.65"/>
    </reaction>
</comment>
<gene>
    <name evidence="5" type="ORF">LMI_0889</name>
    <name evidence="6" type="ORF">SAMN02982997_02295</name>
</gene>
<evidence type="ECO:0000256" key="3">
    <source>
        <dbReference type="SAM" id="Phobius"/>
    </source>
</evidence>
<reference evidence="7" key="2">
    <citation type="submission" date="2014-09" db="EMBL/GenBank/DDBJ databases">
        <authorList>
            <person name="Gomez-Valero L."/>
        </authorList>
    </citation>
    <scope>NUCLEOTIDE SEQUENCE [LARGE SCALE GENOMIC DNA]</scope>
    <source>
        <strain evidence="7">ATCC33218</strain>
    </source>
</reference>
<dbReference type="Pfam" id="PF00990">
    <property type="entry name" value="GGDEF"/>
    <property type="match status" value="1"/>
</dbReference>
<dbReference type="Proteomes" id="UP000032414">
    <property type="component" value="Chromosome I"/>
</dbReference>
<dbReference type="EMBL" id="FMVN01000012">
    <property type="protein sequence ID" value="SCY63226.1"/>
    <property type="molecule type" value="Genomic_DNA"/>
</dbReference>
<dbReference type="Proteomes" id="UP000182998">
    <property type="component" value="Unassembled WGS sequence"/>
</dbReference>
<keyword evidence="3" id="KW-0812">Transmembrane</keyword>
<name>A0A098GCJ4_LEGMI</name>
<dbReference type="HOGENOM" id="CLU_000445_11_2_6"/>
<evidence type="ECO:0000259" key="4">
    <source>
        <dbReference type="PROSITE" id="PS50887"/>
    </source>
</evidence>
<dbReference type="InterPro" id="IPR050469">
    <property type="entry name" value="Diguanylate_Cyclase"/>
</dbReference>
<protein>
    <recommendedName>
        <fullName evidence="1">diguanylate cyclase</fullName>
        <ecNumber evidence="1">2.7.7.65</ecNumber>
    </recommendedName>
</protein>
<dbReference type="PANTHER" id="PTHR45138:SF9">
    <property type="entry name" value="DIGUANYLATE CYCLASE DGCM-RELATED"/>
    <property type="match status" value="1"/>
</dbReference>
<organism evidence="5 7">
    <name type="scientific">Legionella micdadei</name>
    <name type="common">Tatlockia micdadei</name>
    <dbReference type="NCBI Taxonomy" id="451"/>
    <lineage>
        <taxon>Bacteria</taxon>
        <taxon>Pseudomonadati</taxon>
        <taxon>Pseudomonadota</taxon>
        <taxon>Gammaproteobacteria</taxon>
        <taxon>Legionellales</taxon>
        <taxon>Legionellaceae</taxon>
        <taxon>Legionella</taxon>
    </lineage>
</organism>
<feature type="transmembrane region" description="Helical" evidence="3">
    <location>
        <begin position="46"/>
        <end position="64"/>
    </location>
</feature>
<dbReference type="GO" id="GO:0052621">
    <property type="term" value="F:diguanylate cyclase activity"/>
    <property type="evidence" value="ECO:0007669"/>
    <property type="project" value="UniProtKB-EC"/>
</dbReference>
<keyword evidence="3" id="KW-0472">Membrane</keyword>
<keyword evidence="3" id="KW-1133">Transmembrane helix</keyword>
<evidence type="ECO:0000256" key="2">
    <source>
        <dbReference type="ARBA" id="ARBA00034247"/>
    </source>
</evidence>
<dbReference type="InterPro" id="IPR000160">
    <property type="entry name" value="GGDEF_dom"/>
</dbReference>
<evidence type="ECO:0000313" key="6">
    <source>
        <dbReference type="EMBL" id="SCY63226.1"/>
    </source>
</evidence>
<dbReference type="PATRIC" id="fig|451.8.peg.356"/>
<dbReference type="RefSeq" id="WP_052679447.1">
    <property type="nucleotide sequence ID" value="NZ_CP020614.1"/>
</dbReference>
<dbReference type="InterPro" id="IPR029787">
    <property type="entry name" value="Nucleotide_cyclase"/>
</dbReference>
<reference evidence="6 8" key="3">
    <citation type="submission" date="2016-10" db="EMBL/GenBank/DDBJ databases">
        <authorList>
            <person name="Varghese N."/>
            <person name="Submissions S."/>
        </authorList>
    </citation>
    <scope>NUCLEOTIDE SEQUENCE [LARGE SCALE GENOMIC DNA]</scope>
    <source>
        <strain evidence="6 8">ATCC 33218</strain>
    </source>
</reference>
<dbReference type="OrthoDB" id="9813903at2"/>
<dbReference type="EMBL" id="LN614830">
    <property type="protein sequence ID" value="CEG60209.1"/>
    <property type="molecule type" value="Genomic_DNA"/>
</dbReference>
<feature type="transmembrane region" description="Helical" evidence="3">
    <location>
        <begin position="84"/>
        <end position="109"/>
    </location>
</feature>
<dbReference type="InterPro" id="IPR043128">
    <property type="entry name" value="Rev_trsase/Diguanyl_cyclase"/>
</dbReference>
<reference evidence="5" key="1">
    <citation type="submission" date="2014-09" db="EMBL/GenBank/DDBJ databases">
        <authorList>
            <person name="GOMEZ-VALERO Laura"/>
        </authorList>
    </citation>
    <scope>NUCLEOTIDE SEQUENCE</scope>
    <source>
        <strain evidence="5">ATCC33218</strain>
    </source>
</reference>
<proteinExistence type="predicted"/>
<keyword evidence="8" id="KW-1185">Reference proteome</keyword>
<dbReference type="AlphaFoldDB" id="A0A098GCJ4"/>
<dbReference type="NCBIfam" id="TIGR00254">
    <property type="entry name" value="GGDEF"/>
    <property type="match status" value="1"/>
</dbReference>
<dbReference type="KEGG" id="tmc:LMI_0889"/>
<feature type="transmembrane region" description="Helical" evidence="3">
    <location>
        <begin position="115"/>
        <end position="132"/>
    </location>
</feature>
<feature type="transmembrane region" description="Helical" evidence="3">
    <location>
        <begin position="139"/>
        <end position="157"/>
    </location>
</feature>